<dbReference type="Pfam" id="PF12158">
    <property type="entry name" value="DUF3592"/>
    <property type="match status" value="1"/>
</dbReference>
<accession>A0A3E0WIL5</accession>
<keyword evidence="1" id="KW-0472">Membrane</keyword>
<evidence type="ECO:0000256" key="1">
    <source>
        <dbReference type="SAM" id="Phobius"/>
    </source>
</evidence>
<dbReference type="InterPro" id="IPR021994">
    <property type="entry name" value="DUF3592"/>
</dbReference>
<dbReference type="EMBL" id="NFZW01000040">
    <property type="protein sequence ID" value="RFA31806.1"/>
    <property type="molecule type" value="Genomic_DNA"/>
</dbReference>
<dbReference type="OrthoDB" id="2242169at2"/>
<keyword evidence="4" id="KW-1185">Reference proteome</keyword>
<proteinExistence type="predicted"/>
<sequence>MDKLKHVPKLFLAVGLLMLAGALIMGANSLRLVMTAESAVGTVVELDRRTSQDSDGRTRVSYRPVVRFQGPEGMVTYRSSNGSNPPRYYVGQRVDMLYNPSNPSNARIDGFFDLWAATLFLALMGAVFTGIGGVATRSFGKRAKTIKLLKQSGHRVRAVVNGFDWNTSIRFNGRSPWRITCQWQDPTTQQVHVFYSEDIWQDPQNHIKPGEEIDVLIDPRDPSKLHYVDTHFLPR</sequence>
<keyword evidence="1" id="KW-0812">Transmembrane</keyword>
<keyword evidence="1" id="KW-1133">Transmembrane helix</keyword>
<evidence type="ECO:0000259" key="2">
    <source>
        <dbReference type="Pfam" id="PF12158"/>
    </source>
</evidence>
<gene>
    <name evidence="3" type="ORF">CAL65_21465</name>
</gene>
<feature type="transmembrane region" description="Helical" evidence="1">
    <location>
        <begin position="114"/>
        <end position="135"/>
    </location>
</feature>
<dbReference type="AlphaFoldDB" id="A0A3E0WIL5"/>
<evidence type="ECO:0000313" key="3">
    <source>
        <dbReference type="EMBL" id="RFA31806.1"/>
    </source>
</evidence>
<reference evidence="4" key="1">
    <citation type="submission" date="2017-05" db="EMBL/GenBank/DDBJ databases">
        <authorList>
            <person name="Sharma S."/>
            <person name="Sidhu C."/>
            <person name="Pinnaka A.K."/>
        </authorList>
    </citation>
    <scope>NUCLEOTIDE SEQUENCE [LARGE SCALE GENOMIC DNA]</scope>
    <source>
        <strain evidence="4">AK93</strain>
    </source>
</reference>
<comment type="caution">
    <text evidence="3">The sequence shown here is derived from an EMBL/GenBank/DDBJ whole genome shotgun (WGS) entry which is preliminary data.</text>
</comment>
<evidence type="ECO:0000313" key="4">
    <source>
        <dbReference type="Proteomes" id="UP000256763"/>
    </source>
</evidence>
<name>A0A3E0WIL5_9GAMM</name>
<feature type="domain" description="DUF3592" evidence="2">
    <location>
        <begin position="40"/>
        <end position="112"/>
    </location>
</feature>
<protein>
    <recommendedName>
        <fullName evidence="2">DUF3592 domain-containing protein</fullName>
    </recommendedName>
</protein>
<organism evidence="3 4">
    <name type="scientific">Alkalilimnicola ehrlichii</name>
    <dbReference type="NCBI Taxonomy" id="351052"/>
    <lineage>
        <taxon>Bacteria</taxon>
        <taxon>Pseudomonadati</taxon>
        <taxon>Pseudomonadota</taxon>
        <taxon>Gammaproteobacteria</taxon>
        <taxon>Chromatiales</taxon>
        <taxon>Ectothiorhodospiraceae</taxon>
        <taxon>Alkalilimnicola</taxon>
    </lineage>
</organism>
<dbReference type="Proteomes" id="UP000256763">
    <property type="component" value="Unassembled WGS sequence"/>
</dbReference>
<dbReference type="RefSeq" id="WP_116304065.1">
    <property type="nucleotide sequence ID" value="NZ_NFZV01000038.1"/>
</dbReference>